<dbReference type="InterPro" id="IPR057780">
    <property type="entry name" value="Beta-prop_Vps41"/>
</dbReference>
<evidence type="ECO:0000256" key="3">
    <source>
        <dbReference type="PROSITE-ProRule" id="PRU01006"/>
    </source>
</evidence>
<dbReference type="EMBL" id="JAOAOG010000168">
    <property type="protein sequence ID" value="KAJ6243420.1"/>
    <property type="molecule type" value="Genomic_DNA"/>
</dbReference>
<evidence type="ECO:0000256" key="4">
    <source>
        <dbReference type="SAM" id="MobiDB-lite"/>
    </source>
</evidence>
<feature type="compositionally biased region" description="Basic and acidic residues" evidence="4">
    <location>
        <begin position="1140"/>
        <end position="1149"/>
    </location>
</feature>
<feature type="domain" description="Vps41 beta-propeller" evidence="5">
    <location>
        <begin position="51"/>
        <end position="196"/>
    </location>
</feature>
<dbReference type="SUPFAM" id="SSF50978">
    <property type="entry name" value="WD40 repeat-like"/>
    <property type="match status" value="1"/>
</dbReference>
<comment type="caution">
    <text evidence="6">The sequence shown here is derived from an EMBL/GenBank/DDBJ whole genome shotgun (WGS) entry which is preliminary data.</text>
</comment>
<evidence type="ECO:0000256" key="1">
    <source>
        <dbReference type="ARBA" id="ARBA00022448"/>
    </source>
</evidence>
<evidence type="ECO:0000256" key="2">
    <source>
        <dbReference type="ARBA" id="ARBA00022927"/>
    </source>
</evidence>
<evidence type="ECO:0000313" key="6">
    <source>
        <dbReference type="EMBL" id="KAJ6243420.1"/>
    </source>
</evidence>
<dbReference type="PROSITE" id="PS50236">
    <property type="entry name" value="CHCR"/>
    <property type="match status" value="1"/>
</dbReference>
<sequence length="1267" mass="149593">MSSRFKQSTNLNKNNTLNKQKKNRSEKEVLASEQLNPYYFPFLQNEIEPELYYYRIESDLQEIVKKEVITATKITSKIILLGSLSGRLFCINHKGKLSKKKQITHISKSSIIQIDSNKKDICLLSSDGKIRIDKVNKRSQNTNQQLIVIEHNCKIKCFVPTTNFYANKSNEFIFGDELGKIYLSYEGVFGRTKKEITENLQYTNSALQSQGDNFNRDQESGHRRKSNKKETTNDKSKKNKKNKSNNKNNNKNKNNNNNNNSQALNSDLNFFPSGEVKNITISPDGQTIVWADKKGIYFYDHLNVGKLIGSFCHPNNLTKISKERLSIYFVWLDDSTLVEAFGNRIIKYKINKKKKKVQQPLQKNKKEIEISKKENKNGVENKNSYRRRGRKKKIEKINDPNDPRINLETENQKVVKNKNENENKNEKRENENQKKNENENENKNENTRTKENQKKENGNQKKEKDNEIEIGIKIKSEKKTNVQTKKDKIQENRINDRQTKRIQKRRKRARGKIIKLNEYEYDFIICGFAIINNGNFVVLTLSDLYEDSDFYQKITKPKLNQLGNRNIKPEIYVLNQNTFEEIYRQVINFQRYDYTGLTQYNLNYAKRKKQCLLISTPFDLIFTRTIDVDERIQWFQKRYRFKEALEIARKNVDKLDTPEIIINLGMKYLEDLMLKDQWEEIAKELPQICANEAGVWEYWILIFLRESKLNIIRNIIPIKRPVLRPMIYEVVLCEFLKTNSKIFCELVEKWNLKIYDVDSIISVLEYKIRSSGGVVGGGSDKILMETLAELYEGKDDIIHAVNTYLDLMQTRAIELITERNLYFNIQDRVVSLLETSKKQGMKILIQNYKHIPIGKVVKQLSGKNKLESWLHQYLDALYLIDPNITYQFHNKQFELMAKFKSQNLIEFLNEGANVNLDDALKSCEKYERHKETVWILWRMGNTNRALGLVMKELDDIEQAIQLAQTEDDRELWKKLVDLCIKNPNHLANLLKNLVNTNLDSLNIISRIPRGTFITGLKERLIELIQDFKLKGELNELTKRLLFKDSSDLMQRHYKQLTLPTYVKPSGFCFHCGTQLKNLGEDKAVIFFCGHSFHQVCLTTAMVGINKEKKSEDLNKNKKNKNKINRMMQNKKSLSDIQNQRNKEKKSYQERNKIIRDKKQAQINIEEGILIIIDENGEKTLFTKEKLDLRLFIKRKYTREKFEQRRREEIAENRKKHIEKMKQQKIINLQRNSFNKFKTFSRKERENRFFCVICYQKQKEIQKSFIKK</sequence>
<dbReference type="Pfam" id="PF23556">
    <property type="entry name" value="TPR_Vps41"/>
    <property type="match status" value="1"/>
</dbReference>
<feature type="compositionally biased region" description="Basic and acidic residues" evidence="4">
    <location>
        <begin position="364"/>
        <end position="379"/>
    </location>
</feature>
<keyword evidence="7" id="KW-1185">Reference proteome</keyword>
<feature type="compositionally biased region" description="Low complexity" evidence="4">
    <location>
        <begin position="1"/>
        <end position="18"/>
    </location>
</feature>
<keyword evidence="1" id="KW-0813">Transport</keyword>
<feature type="compositionally biased region" description="Basic residues" evidence="4">
    <location>
        <begin position="384"/>
        <end position="394"/>
    </location>
</feature>
<dbReference type="PANTHER" id="PTHR12616">
    <property type="entry name" value="VACUOLAR PROTEIN SORTING VPS41"/>
    <property type="match status" value="1"/>
</dbReference>
<dbReference type="InterPro" id="IPR000547">
    <property type="entry name" value="Clathrin_H-chain/VPS_repeat"/>
</dbReference>
<dbReference type="InterPro" id="IPR036322">
    <property type="entry name" value="WD40_repeat_dom_sf"/>
</dbReference>
<protein>
    <submittedName>
        <fullName evidence="6">Vacuolar protein sorting-associated protein</fullName>
    </submittedName>
</protein>
<reference evidence="6" key="1">
    <citation type="submission" date="2022-08" db="EMBL/GenBank/DDBJ databases">
        <title>Novel sulfate-reducing endosymbionts in the free-living metamonad Anaeramoeba.</title>
        <authorList>
            <person name="Jerlstrom-Hultqvist J."/>
            <person name="Cepicka I."/>
            <person name="Gallot-Lavallee L."/>
            <person name="Salas-Leiva D."/>
            <person name="Curtis B.A."/>
            <person name="Zahonova K."/>
            <person name="Pipaliya S."/>
            <person name="Dacks J."/>
            <person name="Roger A.J."/>
        </authorList>
    </citation>
    <scope>NUCLEOTIDE SEQUENCE</scope>
    <source>
        <strain evidence="6">Schooner1</strain>
    </source>
</reference>
<feature type="region of interest" description="Disordered" evidence="4">
    <location>
        <begin position="1"/>
        <end position="26"/>
    </location>
</feature>
<feature type="compositionally biased region" description="Basic and acidic residues" evidence="4">
    <location>
        <begin position="395"/>
        <end position="468"/>
    </location>
</feature>
<evidence type="ECO:0000259" key="5">
    <source>
        <dbReference type="Pfam" id="PF23411"/>
    </source>
</evidence>
<accession>A0ABQ8YFQ2</accession>
<dbReference type="PANTHER" id="PTHR12616:SF1">
    <property type="entry name" value="VACUOLAR PROTEIN SORTING-ASSOCIATED PROTEIN 41 HOMOLOG"/>
    <property type="match status" value="1"/>
</dbReference>
<feature type="compositionally biased region" description="Low complexity" evidence="4">
    <location>
        <begin position="245"/>
        <end position="261"/>
    </location>
</feature>
<dbReference type="SMART" id="SM00299">
    <property type="entry name" value="CLH"/>
    <property type="match status" value="1"/>
</dbReference>
<gene>
    <name evidence="6" type="ORF">M0813_21857</name>
</gene>
<proteinExistence type="predicted"/>
<keyword evidence="2" id="KW-0653">Protein transport</keyword>
<name>A0ABQ8YFQ2_9EUKA</name>
<feature type="region of interest" description="Disordered" evidence="4">
    <location>
        <begin position="207"/>
        <end position="267"/>
    </location>
</feature>
<dbReference type="InterPro" id="IPR045111">
    <property type="entry name" value="Vps41/Vps8"/>
</dbReference>
<feature type="repeat" description="CHCR" evidence="3">
    <location>
        <begin position="844"/>
        <end position="988"/>
    </location>
</feature>
<dbReference type="Pfam" id="PF23411">
    <property type="entry name" value="Beta-prop_Vps41"/>
    <property type="match status" value="1"/>
</dbReference>
<feature type="region of interest" description="Disordered" evidence="4">
    <location>
        <begin position="352"/>
        <end position="468"/>
    </location>
</feature>
<feature type="region of interest" description="Disordered" evidence="4">
    <location>
        <begin position="1109"/>
        <end position="1149"/>
    </location>
</feature>
<evidence type="ECO:0000313" key="7">
    <source>
        <dbReference type="Proteomes" id="UP001150062"/>
    </source>
</evidence>
<dbReference type="Proteomes" id="UP001150062">
    <property type="component" value="Unassembled WGS sequence"/>
</dbReference>
<organism evidence="6 7">
    <name type="scientific">Anaeramoeba flamelloides</name>
    <dbReference type="NCBI Taxonomy" id="1746091"/>
    <lineage>
        <taxon>Eukaryota</taxon>
        <taxon>Metamonada</taxon>
        <taxon>Anaeramoebidae</taxon>
        <taxon>Anaeramoeba</taxon>
    </lineage>
</organism>